<reference evidence="1 2" key="1">
    <citation type="submission" date="2024-01" db="EMBL/GenBank/DDBJ databases">
        <title>The genomes of 5 underutilized Papilionoideae crops provide insights into root nodulation and disease resistanc.</title>
        <authorList>
            <person name="Jiang F."/>
        </authorList>
    </citation>
    <scope>NUCLEOTIDE SEQUENCE [LARGE SCALE GENOMIC DNA]</scope>
    <source>
        <strain evidence="1">JINMINGXINNONG_FW02</strain>
        <tissue evidence="1">Leaves</tissue>
    </source>
</reference>
<evidence type="ECO:0000313" key="2">
    <source>
        <dbReference type="Proteomes" id="UP001374584"/>
    </source>
</evidence>
<proteinExistence type="predicted"/>
<gene>
    <name evidence="1" type="ORF">VNO80_25523</name>
</gene>
<dbReference type="EMBL" id="JAYMYR010000009">
    <property type="protein sequence ID" value="KAK7342568.1"/>
    <property type="molecule type" value="Genomic_DNA"/>
</dbReference>
<dbReference type="Proteomes" id="UP001374584">
    <property type="component" value="Unassembled WGS sequence"/>
</dbReference>
<keyword evidence="2" id="KW-1185">Reference proteome</keyword>
<name>A0AAN9LYS8_PHACN</name>
<organism evidence="1 2">
    <name type="scientific">Phaseolus coccineus</name>
    <name type="common">Scarlet runner bean</name>
    <name type="synonym">Phaseolus multiflorus</name>
    <dbReference type="NCBI Taxonomy" id="3886"/>
    <lineage>
        <taxon>Eukaryota</taxon>
        <taxon>Viridiplantae</taxon>
        <taxon>Streptophyta</taxon>
        <taxon>Embryophyta</taxon>
        <taxon>Tracheophyta</taxon>
        <taxon>Spermatophyta</taxon>
        <taxon>Magnoliopsida</taxon>
        <taxon>eudicotyledons</taxon>
        <taxon>Gunneridae</taxon>
        <taxon>Pentapetalae</taxon>
        <taxon>rosids</taxon>
        <taxon>fabids</taxon>
        <taxon>Fabales</taxon>
        <taxon>Fabaceae</taxon>
        <taxon>Papilionoideae</taxon>
        <taxon>50 kb inversion clade</taxon>
        <taxon>NPAAA clade</taxon>
        <taxon>indigoferoid/millettioid clade</taxon>
        <taxon>Phaseoleae</taxon>
        <taxon>Phaseolus</taxon>
    </lineage>
</organism>
<protein>
    <submittedName>
        <fullName evidence="1">Uncharacterized protein</fullName>
    </submittedName>
</protein>
<evidence type="ECO:0000313" key="1">
    <source>
        <dbReference type="EMBL" id="KAK7342568.1"/>
    </source>
</evidence>
<accession>A0AAN9LYS8</accession>
<dbReference type="AlphaFoldDB" id="A0AAN9LYS8"/>
<sequence>MFRNPISKGQRFLLCFSNTRVSTNALIHVFSSFGFETLLSHLLSDGVTDTILCNFPNSFRMMNQNSPHTTLFRVTPVLESFQGV</sequence>
<comment type="caution">
    <text evidence="1">The sequence shown here is derived from an EMBL/GenBank/DDBJ whole genome shotgun (WGS) entry which is preliminary data.</text>
</comment>